<organism evidence="2">
    <name type="scientific">Solanum chacoense</name>
    <name type="common">Chaco potato</name>
    <dbReference type="NCBI Taxonomy" id="4108"/>
    <lineage>
        <taxon>Eukaryota</taxon>
        <taxon>Viridiplantae</taxon>
        <taxon>Streptophyta</taxon>
        <taxon>Embryophyta</taxon>
        <taxon>Tracheophyta</taxon>
        <taxon>Spermatophyta</taxon>
        <taxon>Magnoliopsida</taxon>
        <taxon>eudicotyledons</taxon>
        <taxon>Gunneridae</taxon>
        <taxon>Pentapetalae</taxon>
        <taxon>asterids</taxon>
        <taxon>lamiids</taxon>
        <taxon>Solanales</taxon>
        <taxon>Solanaceae</taxon>
        <taxon>Solanoideae</taxon>
        <taxon>Solaneae</taxon>
        <taxon>Solanum</taxon>
    </lineage>
</organism>
<evidence type="ECO:0000256" key="1">
    <source>
        <dbReference type="SAM" id="Phobius"/>
    </source>
</evidence>
<keyword evidence="1" id="KW-0472">Membrane</keyword>
<keyword evidence="1" id="KW-0812">Transmembrane</keyword>
<feature type="transmembrane region" description="Helical" evidence="1">
    <location>
        <begin position="57"/>
        <end position="76"/>
    </location>
</feature>
<keyword evidence="1" id="KW-1133">Transmembrane helix</keyword>
<name>A0A0V0HAA2_SOLCH</name>
<dbReference type="EMBL" id="GEDG01022901">
    <property type="protein sequence ID" value="JAP17144.1"/>
    <property type="molecule type" value="Transcribed_RNA"/>
</dbReference>
<accession>A0A0V0HAA2</accession>
<dbReference type="AlphaFoldDB" id="A0A0V0HAA2"/>
<evidence type="ECO:0000313" key="2">
    <source>
        <dbReference type="EMBL" id="JAP17144.1"/>
    </source>
</evidence>
<proteinExistence type="predicted"/>
<sequence>MNFYLFGKMNKQLKQFWFSQLQLQLQLHLIWTTDPKFHMIYYHGSQVRSSKYLWVKFVYTPIQYMCVMCLSFIVHFT</sequence>
<protein>
    <submittedName>
        <fullName evidence="2">Putative ovule protein</fullName>
    </submittedName>
</protein>
<reference evidence="2" key="1">
    <citation type="submission" date="2015-12" db="EMBL/GenBank/DDBJ databases">
        <title>Gene expression during late stages of embryo sac development: a critical building block for successful pollen-pistil interactions.</title>
        <authorList>
            <person name="Liu Y."/>
            <person name="Joly V."/>
            <person name="Sabar M."/>
            <person name="Matton D.P."/>
        </authorList>
    </citation>
    <scope>NUCLEOTIDE SEQUENCE</scope>
</reference>